<dbReference type="EMBL" id="QJVD01000003">
    <property type="protein sequence ID" value="PYI68928.1"/>
    <property type="molecule type" value="Genomic_DNA"/>
</dbReference>
<comment type="caution">
    <text evidence="1">The sequence shown here is derived from an EMBL/GenBank/DDBJ whole genome shotgun (WGS) entry which is preliminary data.</text>
</comment>
<dbReference type="AlphaFoldDB" id="A0A2V5LC30"/>
<organism evidence="1 2">
    <name type="scientific">Arthrobacter livingstonensis</name>
    <dbReference type="NCBI Taxonomy" id="670078"/>
    <lineage>
        <taxon>Bacteria</taxon>
        <taxon>Bacillati</taxon>
        <taxon>Actinomycetota</taxon>
        <taxon>Actinomycetes</taxon>
        <taxon>Micrococcales</taxon>
        <taxon>Micrococcaceae</taxon>
        <taxon>Arthrobacter</taxon>
    </lineage>
</organism>
<gene>
    <name evidence="1" type="ORF">CVV68_03715</name>
</gene>
<accession>A0A2V5LC30</accession>
<evidence type="ECO:0000313" key="1">
    <source>
        <dbReference type="EMBL" id="PYI68928.1"/>
    </source>
</evidence>
<evidence type="ECO:0000313" key="2">
    <source>
        <dbReference type="Proteomes" id="UP000247832"/>
    </source>
</evidence>
<protein>
    <submittedName>
        <fullName evidence="1">Uncharacterized protein</fullName>
    </submittedName>
</protein>
<proteinExistence type="predicted"/>
<keyword evidence="2" id="KW-1185">Reference proteome</keyword>
<sequence>MQDNVDSFMENPPSAEVVSAQSSLFDDDDGAAMFGFDPGLDGVQVRVCAENQLAICSPGVVADLPVIHCRGRNPSYGTAAFLLMGALSWWAAGIGACASEFCVVAARVLALATDFTLWCWQRFIRENHRLAFSGCREPLCNSC</sequence>
<dbReference type="Proteomes" id="UP000247832">
    <property type="component" value="Unassembled WGS sequence"/>
</dbReference>
<dbReference type="OrthoDB" id="10001579at2"/>
<name>A0A2V5LC30_9MICC</name>
<reference evidence="1 2" key="1">
    <citation type="submission" date="2018-05" db="EMBL/GenBank/DDBJ databases">
        <title>Genetic diversity of glacier-inhabiting Cryobacterium bacteria in China and description of Cryobacterium mengkeensis sp. nov. and Arthrobacter glacialis sp. nov.</title>
        <authorList>
            <person name="Liu Q."/>
            <person name="Xin Y.-H."/>
        </authorList>
    </citation>
    <scope>NUCLEOTIDE SEQUENCE [LARGE SCALE GENOMIC DNA]</scope>
    <source>
        <strain evidence="1 2">LI2</strain>
    </source>
</reference>